<name>A0A1G2MCQ7_9BACT</name>
<evidence type="ECO:0000313" key="4">
    <source>
        <dbReference type="EMBL" id="OHA20919.1"/>
    </source>
</evidence>
<dbReference type="InterPro" id="IPR013123">
    <property type="entry name" value="SpoU_subst-bd"/>
</dbReference>
<sequence length="249" mass="26842">MAQGKVYIYGKHALTEALRNAPGAVRKVFLSPEIHDQELKALIRKRGIAIAEFTPKNMPSDIESASHQGVIGLVSTENLVQPYEKFISELVVTPDTALVLLDELQDPQNVGAIIRSAAAFGISGVLLAPHNQAPITGSVVKVSAGMAFRVPLVQLGNVNTTLADLKKRGFWIYGLAGEGDHPLTKEKFDAPAVFIFGNESTGIRAKTREHCDILLSISTHPRTESLNVAAAAAVTLYAWSNSHKKALQE</sequence>
<dbReference type="Pfam" id="PF08032">
    <property type="entry name" value="SpoU_sub_bind"/>
    <property type="match status" value="1"/>
</dbReference>
<accession>A0A1G2MCQ7</accession>
<dbReference type="Gene3D" id="3.40.1280.10">
    <property type="match status" value="1"/>
</dbReference>
<dbReference type="CDD" id="cd18103">
    <property type="entry name" value="SpoU-like_RlmB"/>
    <property type="match status" value="1"/>
</dbReference>
<feature type="domain" description="RNA 2-O ribose methyltransferase substrate binding" evidence="3">
    <location>
        <begin position="7"/>
        <end position="80"/>
    </location>
</feature>
<proteinExistence type="predicted"/>
<dbReference type="GO" id="GO:0006396">
    <property type="term" value="P:RNA processing"/>
    <property type="evidence" value="ECO:0007669"/>
    <property type="project" value="InterPro"/>
</dbReference>
<protein>
    <submittedName>
        <fullName evidence="4">23S rRNA (Guanosine(2251)-2'-O)-methyltransferase RlmB</fullName>
    </submittedName>
</protein>
<gene>
    <name evidence="4" type="ORF">A2849_01905</name>
</gene>
<dbReference type="SMART" id="SM00967">
    <property type="entry name" value="SpoU_sub_bind"/>
    <property type="match status" value="1"/>
</dbReference>
<organism evidence="4 5">
    <name type="scientific">Candidatus Taylorbacteria bacterium RIFCSPHIGHO2_01_FULL_51_15</name>
    <dbReference type="NCBI Taxonomy" id="1802304"/>
    <lineage>
        <taxon>Bacteria</taxon>
        <taxon>Candidatus Tayloriibacteriota</taxon>
    </lineage>
</organism>
<dbReference type="InterPro" id="IPR001537">
    <property type="entry name" value="SpoU_MeTrfase"/>
</dbReference>
<dbReference type="PANTHER" id="PTHR46429:SF1">
    <property type="entry name" value="23S RRNA (GUANOSINE-2'-O-)-METHYLTRANSFERASE RLMB"/>
    <property type="match status" value="1"/>
</dbReference>
<comment type="caution">
    <text evidence="4">The sequence shown here is derived from an EMBL/GenBank/DDBJ whole genome shotgun (WGS) entry which is preliminary data.</text>
</comment>
<dbReference type="GO" id="GO:0008173">
    <property type="term" value="F:RNA methyltransferase activity"/>
    <property type="evidence" value="ECO:0007669"/>
    <property type="project" value="InterPro"/>
</dbReference>
<evidence type="ECO:0000259" key="3">
    <source>
        <dbReference type="SMART" id="SM00967"/>
    </source>
</evidence>
<dbReference type="GO" id="GO:0003723">
    <property type="term" value="F:RNA binding"/>
    <property type="evidence" value="ECO:0007669"/>
    <property type="project" value="InterPro"/>
</dbReference>
<dbReference type="SUPFAM" id="SSF75217">
    <property type="entry name" value="alpha/beta knot"/>
    <property type="match status" value="1"/>
</dbReference>
<dbReference type="Pfam" id="PF00588">
    <property type="entry name" value="SpoU_methylase"/>
    <property type="match status" value="1"/>
</dbReference>
<dbReference type="InterPro" id="IPR029026">
    <property type="entry name" value="tRNA_m1G_MTases_N"/>
</dbReference>
<dbReference type="PANTHER" id="PTHR46429">
    <property type="entry name" value="23S RRNA (GUANOSINE-2'-O-)-METHYLTRANSFERASE RLMB"/>
    <property type="match status" value="1"/>
</dbReference>
<dbReference type="InterPro" id="IPR029028">
    <property type="entry name" value="Alpha/beta_knot_MTases"/>
</dbReference>
<keyword evidence="1 4" id="KW-0489">Methyltransferase</keyword>
<evidence type="ECO:0000256" key="1">
    <source>
        <dbReference type="ARBA" id="ARBA00022603"/>
    </source>
</evidence>
<dbReference type="EMBL" id="MHRI01000018">
    <property type="protein sequence ID" value="OHA20919.1"/>
    <property type="molecule type" value="Genomic_DNA"/>
</dbReference>
<evidence type="ECO:0000256" key="2">
    <source>
        <dbReference type="ARBA" id="ARBA00022679"/>
    </source>
</evidence>
<keyword evidence="2 4" id="KW-0808">Transferase</keyword>
<reference evidence="4 5" key="1">
    <citation type="journal article" date="2016" name="Nat. Commun.">
        <title>Thousands of microbial genomes shed light on interconnected biogeochemical processes in an aquifer system.</title>
        <authorList>
            <person name="Anantharaman K."/>
            <person name="Brown C.T."/>
            <person name="Hug L.A."/>
            <person name="Sharon I."/>
            <person name="Castelle C.J."/>
            <person name="Probst A.J."/>
            <person name="Thomas B.C."/>
            <person name="Singh A."/>
            <person name="Wilkins M.J."/>
            <person name="Karaoz U."/>
            <person name="Brodie E.L."/>
            <person name="Williams K.H."/>
            <person name="Hubbard S.S."/>
            <person name="Banfield J.F."/>
        </authorList>
    </citation>
    <scope>NUCLEOTIDE SEQUENCE [LARGE SCALE GENOMIC DNA]</scope>
</reference>
<dbReference type="SUPFAM" id="SSF55315">
    <property type="entry name" value="L30e-like"/>
    <property type="match status" value="1"/>
</dbReference>
<dbReference type="InterPro" id="IPR029064">
    <property type="entry name" value="Ribosomal_eL30-like_sf"/>
</dbReference>
<dbReference type="AlphaFoldDB" id="A0A1G2MCQ7"/>
<dbReference type="NCBIfam" id="TIGR00186">
    <property type="entry name" value="rRNA_methyl_3"/>
    <property type="match status" value="1"/>
</dbReference>
<dbReference type="Gene3D" id="3.30.1330.30">
    <property type="match status" value="1"/>
</dbReference>
<dbReference type="GO" id="GO:0032259">
    <property type="term" value="P:methylation"/>
    <property type="evidence" value="ECO:0007669"/>
    <property type="project" value="UniProtKB-KW"/>
</dbReference>
<dbReference type="GO" id="GO:0005829">
    <property type="term" value="C:cytosol"/>
    <property type="evidence" value="ECO:0007669"/>
    <property type="project" value="TreeGrafter"/>
</dbReference>
<evidence type="ECO:0000313" key="5">
    <source>
        <dbReference type="Proteomes" id="UP000178121"/>
    </source>
</evidence>
<dbReference type="InterPro" id="IPR004441">
    <property type="entry name" value="rRNA_MeTrfase_TrmH"/>
</dbReference>
<dbReference type="Proteomes" id="UP000178121">
    <property type="component" value="Unassembled WGS sequence"/>
</dbReference>